<reference evidence="3" key="1">
    <citation type="journal article" date="2019" name="Int. J. Syst. Evol. Microbiol.">
        <title>The Global Catalogue of Microorganisms (GCM) 10K type strain sequencing project: providing services to taxonomists for standard genome sequencing and annotation.</title>
        <authorList>
            <consortium name="The Broad Institute Genomics Platform"/>
            <consortium name="The Broad Institute Genome Sequencing Center for Infectious Disease"/>
            <person name="Wu L."/>
            <person name="Ma J."/>
        </authorList>
    </citation>
    <scope>NUCLEOTIDE SEQUENCE [LARGE SCALE GENOMIC DNA]</scope>
    <source>
        <strain evidence="3">CGMCC 1.12470</strain>
    </source>
</reference>
<dbReference type="EMBL" id="JBHUDX010000074">
    <property type="protein sequence ID" value="MFD1661389.1"/>
    <property type="molecule type" value="Genomic_DNA"/>
</dbReference>
<feature type="compositionally biased region" description="Basic and acidic residues" evidence="1">
    <location>
        <begin position="287"/>
        <end position="296"/>
    </location>
</feature>
<keyword evidence="3" id="KW-1185">Reference proteome</keyword>
<name>A0ABW4IXN5_9ACTN</name>
<gene>
    <name evidence="2" type="ORF">ACFSL4_25095</name>
</gene>
<proteinExistence type="predicted"/>
<dbReference type="Proteomes" id="UP001597261">
    <property type="component" value="Unassembled WGS sequence"/>
</dbReference>
<protein>
    <recommendedName>
        <fullName evidence="4">WYL domain-containing protein</fullName>
    </recommendedName>
</protein>
<feature type="compositionally biased region" description="Polar residues" evidence="1">
    <location>
        <begin position="262"/>
        <end position="274"/>
    </location>
</feature>
<evidence type="ECO:0000313" key="3">
    <source>
        <dbReference type="Proteomes" id="UP001597261"/>
    </source>
</evidence>
<sequence>MIDDNGVRLHPRIKPALNLGLAGNGVSLAGRDQENTSFDVAETLKRKLRKSIIMDFNSPASGQLVQGAGHAEVAEFQTWGYPQHRLHQRTAVIHTQATTREGRVDLCLFGSLKNLRGFAVPEEDSVGGWTSSAAPMIEEFIALRGAEVSTRTGHDFPFDDEQLAVEILKVAMSQGIYTEPAAHQGRPETRAYTVLGFDATEYVALVYRDVVLTPGRWDFRGEPELDGVRRILIGAPLWMRTTRQDSIRRYFGENRVVIPRTLGTSSTPAIGPSQATPPGPGHVLLQHPRDGDRTQD</sequence>
<evidence type="ECO:0008006" key="4">
    <source>
        <dbReference type="Google" id="ProtNLM"/>
    </source>
</evidence>
<evidence type="ECO:0000313" key="2">
    <source>
        <dbReference type="EMBL" id="MFD1661389.1"/>
    </source>
</evidence>
<accession>A0ABW4IXN5</accession>
<evidence type="ECO:0000256" key="1">
    <source>
        <dbReference type="SAM" id="MobiDB-lite"/>
    </source>
</evidence>
<dbReference type="RefSeq" id="WP_381087172.1">
    <property type="nucleotide sequence ID" value="NZ_JBHUDX010000074.1"/>
</dbReference>
<organism evidence="2 3">
    <name type="scientific">Streptomyces caeni</name>
    <dbReference type="NCBI Taxonomy" id="2307231"/>
    <lineage>
        <taxon>Bacteria</taxon>
        <taxon>Bacillati</taxon>
        <taxon>Actinomycetota</taxon>
        <taxon>Actinomycetes</taxon>
        <taxon>Kitasatosporales</taxon>
        <taxon>Streptomycetaceae</taxon>
        <taxon>Streptomyces</taxon>
    </lineage>
</organism>
<feature type="region of interest" description="Disordered" evidence="1">
    <location>
        <begin position="262"/>
        <end position="296"/>
    </location>
</feature>
<comment type="caution">
    <text evidence="2">The sequence shown here is derived from an EMBL/GenBank/DDBJ whole genome shotgun (WGS) entry which is preliminary data.</text>
</comment>